<evidence type="ECO:0000313" key="7">
    <source>
        <dbReference type="Proteomes" id="UP000283254"/>
    </source>
</evidence>
<evidence type="ECO:0000256" key="4">
    <source>
        <dbReference type="ARBA" id="ARBA00022970"/>
    </source>
</evidence>
<dbReference type="PANTHER" id="PTHR43166:SF30">
    <property type="entry name" value="METHIONINE IMPORT ATP-BINDING PROTEIN METN"/>
    <property type="match status" value="1"/>
</dbReference>
<sequence>QRVAIARALASYPTVLLCDEPTSALDPDTTRSVLDTLRDINARLGVTIVIVSHELQALGSLCQRAAVVEDGRIAELFDLRDHREPRKTSLGRELAYHAAEADVGVPPGELHA</sequence>
<evidence type="ECO:0000256" key="1">
    <source>
        <dbReference type="ARBA" id="ARBA00022448"/>
    </source>
</evidence>
<dbReference type="PANTHER" id="PTHR43166">
    <property type="entry name" value="AMINO ACID IMPORT ATP-BINDING PROTEIN"/>
    <property type="match status" value="1"/>
</dbReference>
<dbReference type="SUPFAM" id="SSF52540">
    <property type="entry name" value="P-loop containing nucleoside triphosphate hydrolases"/>
    <property type="match status" value="1"/>
</dbReference>
<accession>A0A422QIV6</accession>
<dbReference type="Gene3D" id="3.40.50.300">
    <property type="entry name" value="P-loop containing nucleotide triphosphate hydrolases"/>
    <property type="match status" value="1"/>
</dbReference>
<dbReference type="InterPro" id="IPR027417">
    <property type="entry name" value="P-loop_NTPase"/>
</dbReference>
<dbReference type="GO" id="GO:0006865">
    <property type="term" value="P:amino acid transport"/>
    <property type="evidence" value="ECO:0007669"/>
    <property type="project" value="UniProtKB-KW"/>
</dbReference>
<keyword evidence="1" id="KW-0813">Transport</keyword>
<keyword evidence="2" id="KW-1003">Cell membrane</keyword>
<dbReference type="GO" id="GO:0005524">
    <property type="term" value="F:ATP binding"/>
    <property type="evidence" value="ECO:0007669"/>
    <property type="project" value="UniProtKB-KW"/>
</dbReference>
<protein>
    <submittedName>
        <fullName evidence="6">ABC transporter ATP-binding protein</fullName>
    </submittedName>
</protein>
<dbReference type="EMBL" id="JSAB01000158">
    <property type="protein sequence ID" value="RNF29896.1"/>
    <property type="molecule type" value="Genomic_DNA"/>
</dbReference>
<evidence type="ECO:0000313" key="6">
    <source>
        <dbReference type="EMBL" id="RNF29896.1"/>
    </source>
</evidence>
<organism evidence="6 7">
    <name type="scientific">Massilia aurea</name>
    <dbReference type="NCBI Taxonomy" id="373040"/>
    <lineage>
        <taxon>Bacteria</taxon>
        <taxon>Pseudomonadati</taxon>
        <taxon>Pseudomonadota</taxon>
        <taxon>Betaproteobacteria</taxon>
        <taxon>Burkholderiales</taxon>
        <taxon>Oxalobacteraceae</taxon>
        <taxon>Telluria group</taxon>
        <taxon>Massilia</taxon>
    </lineage>
</organism>
<dbReference type="InterPro" id="IPR050086">
    <property type="entry name" value="MetN_ABC_transporter-like"/>
</dbReference>
<name>A0A422QIV6_9BURK</name>
<keyword evidence="3" id="KW-1278">Translocase</keyword>
<evidence type="ECO:0000256" key="3">
    <source>
        <dbReference type="ARBA" id="ARBA00022967"/>
    </source>
</evidence>
<keyword evidence="6" id="KW-0547">Nucleotide-binding</keyword>
<gene>
    <name evidence="6" type="ORF">NM04_15600</name>
</gene>
<proteinExistence type="predicted"/>
<feature type="non-terminal residue" evidence="6">
    <location>
        <position position="1"/>
    </location>
</feature>
<keyword evidence="5" id="KW-0472">Membrane</keyword>
<keyword evidence="4" id="KW-0029">Amino-acid transport</keyword>
<evidence type="ECO:0000256" key="5">
    <source>
        <dbReference type="ARBA" id="ARBA00023136"/>
    </source>
</evidence>
<dbReference type="Proteomes" id="UP000283254">
    <property type="component" value="Unassembled WGS sequence"/>
</dbReference>
<evidence type="ECO:0000256" key="2">
    <source>
        <dbReference type="ARBA" id="ARBA00022475"/>
    </source>
</evidence>
<reference evidence="6" key="1">
    <citation type="submission" date="2014-10" db="EMBL/GenBank/DDBJ databases">
        <title>Massilia sp. genome.</title>
        <authorList>
            <person name="Xu B."/>
            <person name="Dai L."/>
            <person name="Huang Z."/>
        </authorList>
    </citation>
    <scope>NUCLEOTIDE SEQUENCE [LARGE SCALE GENOMIC DNA]</scope>
    <source>
        <strain evidence="6">CFS-1</strain>
    </source>
</reference>
<comment type="caution">
    <text evidence="6">The sequence shown here is derived from an EMBL/GenBank/DDBJ whole genome shotgun (WGS) entry which is preliminary data.</text>
</comment>
<keyword evidence="6" id="KW-0067">ATP-binding</keyword>
<keyword evidence="7" id="KW-1185">Reference proteome</keyword>
<dbReference type="AlphaFoldDB" id="A0A422QIV6"/>